<dbReference type="EMBL" id="CAJNOO010002786">
    <property type="protein sequence ID" value="CAF1296906.1"/>
    <property type="molecule type" value="Genomic_DNA"/>
</dbReference>
<protein>
    <submittedName>
        <fullName evidence="2">Uncharacterized protein</fullName>
    </submittedName>
</protein>
<reference evidence="2" key="1">
    <citation type="submission" date="2021-02" db="EMBL/GenBank/DDBJ databases">
        <authorList>
            <person name="Nowell W R."/>
        </authorList>
    </citation>
    <scope>NUCLEOTIDE SEQUENCE</scope>
</reference>
<accession>A0A815EA44</accession>
<dbReference type="EMBL" id="CAJOAX010003194">
    <property type="protein sequence ID" value="CAF3841183.1"/>
    <property type="molecule type" value="Genomic_DNA"/>
</dbReference>
<evidence type="ECO:0000313" key="3">
    <source>
        <dbReference type="EMBL" id="CAF3841183.1"/>
    </source>
</evidence>
<dbReference type="Proteomes" id="UP000663823">
    <property type="component" value="Unassembled WGS sequence"/>
</dbReference>
<dbReference type="Proteomes" id="UP000663889">
    <property type="component" value="Unassembled WGS sequence"/>
</dbReference>
<name>A0A815EA44_9BILA</name>
<evidence type="ECO:0000313" key="4">
    <source>
        <dbReference type="EMBL" id="CAF4025498.1"/>
    </source>
</evidence>
<dbReference type="Proteomes" id="UP000663874">
    <property type="component" value="Unassembled WGS sequence"/>
</dbReference>
<evidence type="ECO:0000313" key="1">
    <source>
        <dbReference type="EMBL" id="CAF1296906.1"/>
    </source>
</evidence>
<dbReference type="OrthoDB" id="10040846at2759"/>
<dbReference type="AlphaFoldDB" id="A0A815EA44"/>
<comment type="caution">
    <text evidence="2">The sequence shown here is derived from an EMBL/GenBank/DDBJ whole genome shotgun (WGS) entry which is preliminary data.</text>
</comment>
<proteinExistence type="predicted"/>
<organism evidence="2 5">
    <name type="scientific">Rotaria sordida</name>
    <dbReference type="NCBI Taxonomy" id="392033"/>
    <lineage>
        <taxon>Eukaryota</taxon>
        <taxon>Metazoa</taxon>
        <taxon>Spiralia</taxon>
        <taxon>Gnathifera</taxon>
        <taxon>Rotifera</taxon>
        <taxon>Eurotatoria</taxon>
        <taxon>Bdelloidea</taxon>
        <taxon>Philodinida</taxon>
        <taxon>Philodinidae</taxon>
        <taxon>Rotaria</taxon>
    </lineage>
</organism>
<sequence>MQPYNLFFPNYPPPPIPTRESIINEGLKILQQSKTDQEWLKTWIERKKEQKQLSSNRITLSDYRQKLIQHAHLLQQYDNALKNSNHKILFELKIQIEQSNNFIYDCNIIKNIQKQIYQRKLKRARLRRQKEKKLIPNKNNIIEEKLINEKSFIEKIQDIKSILQTIEKLKYIRQKRQQDNINIITTTNNTDDELIEIENICTTKLDEYKIEMKKQSQSSDIELYNYLFNNNNQSFYESTNSDAQDFLQAHQNINNLIKIRQTWDQYSTTHITSLDNIIPSQWHEPQIPCDSNWTRYIFNKKE</sequence>
<evidence type="ECO:0000313" key="2">
    <source>
        <dbReference type="EMBL" id="CAF1308796.1"/>
    </source>
</evidence>
<gene>
    <name evidence="4" type="ORF">FNK824_LOCUS27328</name>
    <name evidence="3" type="ORF">OTI717_LOCUS20595</name>
    <name evidence="1" type="ORF">RFH988_LOCUS29509</name>
    <name evidence="2" type="ORF">SEV965_LOCUS26684</name>
</gene>
<dbReference type="EMBL" id="CAJNOU010002295">
    <property type="protein sequence ID" value="CAF1308796.1"/>
    <property type="molecule type" value="Genomic_DNA"/>
</dbReference>
<evidence type="ECO:0000313" key="5">
    <source>
        <dbReference type="Proteomes" id="UP000663889"/>
    </source>
</evidence>
<dbReference type="Proteomes" id="UP000663882">
    <property type="component" value="Unassembled WGS sequence"/>
</dbReference>
<dbReference type="EMBL" id="CAJOBE010007058">
    <property type="protein sequence ID" value="CAF4025498.1"/>
    <property type="molecule type" value="Genomic_DNA"/>
</dbReference>